<evidence type="ECO:0000313" key="5">
    <source>
        <dbReference type="Proteomes" id="UP000319383"/>
    </source>
</evidence>
<evidence type="ECO:0000313" key="4">
    <source>
        <dbReference type="EMBL" id="QDU44491.1"/>
    </source>
</evidence>
<reference evidence="4 5" key="1">
    <citation type="submission" date="2019-02" db="EMBL/GenBank/DDBJ databases">
        <title>Deep-cultivation of Planctomycetes and their phenomic and genomic characterization uncovers novel biology.</title>
        <authorList>
            <person name="Wiegand S."/>
            <person name="Jogler M."/>
            <person name="Boedeker C."/>
            <person name="Pinto D."/>
            <person name="Vollmers J."/>
            <person name="Rivas-Marin E."/>
            <person name="Kohn T."/>
            <person name="Peeters S.H."/>
            <person name="Heuer A."/>
            <person name="Rast P."/>
            <person name="Oberbeckmann S."/>
            <person name="Bunk B."/>
            <person name="Jeske O."/>
            <person name="Meyerdierks A."/>
            <person name="Storesund J.E."/>
            <person name="Kallscheuer N."/>
            <person name="Luecker S."/>
            <person name="Lage O.M."/>
            <person name="Pohl T."/>
            <person name="Merkel B.J."/>
            <person name="Hornburger P."/>
            <person name="Mueller R.-W."/>
            <person name="Bruemmer F."/>
            <person name="Labrenz M."/>
            <person name="Spormann A.M."/>
            <person name="Op den Camp H."/>
            <person name="Overmann J."/>
            <person name="Amann R."/>
            <person name="Jetten M.S.M."/>
            <person name="Mascher T."/>
            <person name="Medema M.H."/>
            <person name="Devos D.P."/>
            <person name="Kaster A.-K."/>
            <person name="Ovreas L."/>
            <person name="Rohde M."/>
            <person name="Galperin M.Y."/>
            <person name="Jogler C."/>
        </authorList>
    </citation>
    <scope>NUCLEOTIDE SEQUENCE [LARGE SCALE GENOMIC DNA]</scope>
    <source>
        <strain evidence="4 5">Mal52</strain>
    </source>
</reference>
<dbReference type="KEGG" id="sdyn:Mal52_29730"/>
<proteinExistence type="inferred from homology"/>
<accession>A0A517ZPU5</accession>
<dbReference type="SUPFAM" id="SSF51905">
    <property type="entry name" value="FAD/NAD(P)-binding domain"/>
    <property type="match status" value="1"/>
</dbReference>
<dbReference type="Pfam" id="PF01593">
    <property type="entry name" value="Amino_oxidase"/>
    <property type="match status" value="1"/>
</dbReference>
<keyword evidence="5" id="KW-1185">Reference proteome</keyword>
<dbReference type="InterPro" id="IPR002937">
    <property type="entry name" value="Amino_oxidase"/>
</dbReference>
<dbReference type="InterPro" id="IPR036188">
    <property type="entry name" value="FAD/NAD-bd_sf"/>
</dbReference>
<sequence>MSGLAAGIRLAYYGQSVCVLERHTTIGGLNSFYRLRNRNYDVGMHAVTNFAPPGSKVGPLSRVLRQLRFRWDDFDLRPQVESLVAFGETRLRFSNELQLFVDQVADAFPAQIDGFQKLLQRIDAHDDLPLDQQHLSARQVMGESITDPQLIDMILCPIMFYGSASPRDMDFHQFVIMFKSIFHEGFCRPLQGIRPILKALVRKYKSQGGELKLRAGVASIQLDGERAVGVVLDDGTEITADKVLSSAGYVETMNLCAGQQQILTPEDPGNVTFVEGQMIIEEQPADLGHTETIIFYCDSERFHYESPDTPCDLRSGIICCPNNFQYDEPLPEGIIRLTGLANGDYWMSLPEDEYRQQKEQWFDRMVAAAAKYIPDYRGKALDTDVFTPKTIKHFTGHVNGCVYGAPQKRLDGTTHLENLYLCGTDQGYLGIVGSMFSGITIANLHLLNR</sequence>
<dbReference type="Proteomes" id="UP000319383">
    <property type="component" value="Chromosome"/>
</dbReference>
<protein>
    <recommendedName>
        <fullName evidence="3">Amine oxidase domain-containing protein</fullName>
    </recommendedName>
</protein>
<dbReference type="GO" id="GO:0016491">
    <property type="term" value="F:oxidoreductase activity"/>
    <property type="evidence" value="ECO:0007669"/>
    <property type="project" value="UniProtKB-KW"/>
</dbReference>
<evidence type="ECO:0000256" key="2">
    <source>
        <dbReference type="ARBA" id="ARBA00023002"/>
    </source>
</evidence>
<feature type="domain" description="Amine oxidase" evidence="3">
    <location>
        <begin position="1"/>
        <end position="246"/>
    </location>
</feature>
<dbReference type="EMBL" id="CP036276">
    <property type="protein sequence ID" value="QDU44491.1"/>
    <property type="molecule type" value="Genomic_DNA"/>
</dbReference>
<organism evidence="4 5">
    <name type="scientific">Symmachiella dynata</name>
    <dbReference type="NCBI Taxonomy" id="2527995"/>
    <lineage>
        <taxon>Bacteria</taxon>
        <taxon>Pseudomonadati</taxon>
        <taxon>Planctomycetota</taxon>
        <taxon>Planctomycetia</taxon>
        <taxon>Planctomycetales</taxon>
        <taxon>Planctomycetaceae</taxon>
        <taxon>Symmachiella</taxon>
    </lineage>
</organism>
<keyword evidence="2" id="KW-0560">Oxidoreductase</keyword>
<evidence type="ECO:0000256" key="1">
    <source>
        <dbReference type="ARBA" id="ARBA00006046"/>
    </source>
</evidence>
<comment type="similarity">
    <text evidence="1">Belongs to the carotenoid/retinoid oxidoreductase family.</text>
</comment>
<gene>
    <name evidence="4" type="ORF">Mal52_29730</name>
</gene>
<dbReference type="PANTHER" id="PTHR43734:SF7">
    <property type="entry name" value="4,4'-DIAPONEUROSPORENE OXYGENASE"/>
    <property type="match status" value="1"/>
</dbReference>
<dbReference type="AlphaFoldDB" id="A0A517ZPU5"/>
<evidence type="ECO:0000259" key="3">
    <source>
        <dbReference type="Pfam" id="PF01593"/>
    </source>
</evidence>
<dbReference type="Gene3D" id="3.50.50.60">
    <property type="entry name" value="FAD/NAD(P)-binding domain"/>
    <property type="match status" value="2"/>
</dbReference>
<dbReference type="PANTHER" id="PTHR43734">
    <property type="entry name" value="PHYTOENE DESATURASE"/>
    <property type="match status" value="1"/>
</dbReference>
<name>A0A517ZPU5_9PLAN</name>